<gene>
    <name evidence="2" type="ORF">SAMN05216388_101932</name>
</gene>
<dbReference type="RefSeq" id="WP_092662385.1">
    <property type="nucleotide sequence ID" value="NZ_FOCX01000019.1"/>
</dbReference>
<keyword evidence="3" id="KW-1185">Reference proteome</keyword>
<feature type="transmembrane region" description="Helical" evidence="1">
    <location>
        <begin position="105"/>
        <end position="130"/>
    </location>
</feature>
<evidence type="ECO:0000256" key="1">
    <source>
        <dbReference type="SAM" id="Phobius"/>
    </source>
</evidence>
<proteinExistence type="predicted"/>
<feature type="transmembrane region" description="Helical" evidence="1">
    <location>
        <begin position="26"/>
        <end position="48"/>
    </location>
</feature>
<protein>
    <recommendedName>
        <fullName evidence="4">DUF5658 domain-containing protein</fullName>
    </recommendedName>
</protein>
<keyword evidence="1" id="KW-1133">Transmembrane helix</keyword>
<organism evidence="2 3">
    <name type="scientific">Halorientalis persicus</name>
    <dbReference type="NCBI Taxonomy" id="1367881"/>
    <lineage>
        <taxon>Archaea</taxon>
        <taxon>Methanobacteriati</taxon>
        <taxon>Methanobacteriota</taxon>
        <taxon>Stenosarchaea group</taxon>
        <taxon>Halobacteria</taxon>
        <taxon>Halobacteriales</taxon>
        <taxon>Haloarculaceae</taxon>
        <taxon>Halorientalis</taxon>
    </lineage>
</organism>
<dbReference type="Proteomes" id="UP000198775">
    <property type="component" value="Unassembled WGS sequence"/>
</dbReference>
<sequence length="134" mass="14386">MLRSREALATVPTNPLSWYRSASVPWILALVASKAGDLATTIVGLTIVDGLSERNPVAGTVFHQFGVAGLCVVSVFVLVVVVLVVEFAGTVLERDDRTELSPDTAYFIGYFPLVTVFGGATVYNAVLICIRVWP</sequence>
<evidence type="ECO:0000313" key="3">
    <source>
        <dbReference type="Proteomes" id="UP000198775"/>
    </source>
</evidence>
<reference evidence="3" key="1">
    <citation type="submission" date="2016-10" db="EMBL/GenBank/DDBJ databases">
        <authorList>
            <person name="Varghese N."/>
            <person name="Submissions S."/>
        </authorList>
    </citation>
    <scope>NUCLEOTIDE SEQUENCE [LARGE SCALE GENOMIC DNA]</scope>
    <source>
        <strain evidence="3">IBRC-M 10043</strain>
    </source>
</reference>
<name>A0A1H8SHA3_9EURY</name>
<evidence type="ECO:0000313" key="2">
    <source>
        <dbReference type="EMBL" id="SEO78052.1"/>
    </source>
</evidence>
<accession>A0A1H8SHA3</accession>
<keyword evidence="1" id="KW-0472">Membrane</keyword>
<dbReference type="EMBL" id="FOCX01000019">
    <property type="protein sequence ID" value="SEO78052.1"/>
    <property type="molecule type" value="Genomic_DNA"/>
</dbReference>
<keyword evidence="1" id="KW-0812">Transmembrane</keyword>
<feature type="transmembrane region" description="Helical" evidence="1">
    <location>
        <begin position="60"/>
        <end position="85"/>
    </location>
</feature>
<evidence type="ECO:0008006" key="4">
    <source>
        <dbReference type="Google" id="ProtNLM"/>
    </source>
</evidence>
<dbReference type="AlphaFoldDB" id="A0A1H8SHA3"/>
<dbReference type="OrthoDB" id="379213at2157"/>